<organism evidence="1 2">
    <name type="scientific">Streptomonospora halophila</name>
    <dbReference type="NCBI Taxonomy" id="427369"/>
    <lineage>
        <taxon>Bacteria</taxon>
        <taxon>Bacillati</taxon>
        <taxon>Actinomycetota</taxon>
        <taxon>Actinomycetes</taxon>
        <taxon>Streptosporangiales</taxon>
        <taxon>Nocardiopsidaceae</taxon>
        <taxon>Streptomonospora</taxon>
    </lineage>
</organism>
<dbReference type="EMBL" id="BAABIK010000006">
    <property type="protein sequence ID" value="GAA4935808.1"/>
    <property type="molecule type" value="Genomic_DNA"/>
</dbReference>
<comment type="caution">
    <text evidence="1">The sequence shown here is derived from an EMBL/GenBank/DDBJ whole genome shotgun (WGS) entry which is preliminary data.</text>
</comment>
<sequence>MSIVRYVGFFHDRDHIVFGDVASEGEVFFSLQDAKSKLRARAARNGTRCHYTYPISCDGMVATHNYECDAEVFFSVTEDAYIDLYPVLPDPGRKGWAYVGDPAYRLSFGPRFGVHTETF</sequence>
<protein>
    <submittedName>
        <fullName evidence="1">Uncharacterized protein</fullName>
    </submittedName>
</protein>
<name>A0ABP9GBR1_9ACTN</name>
<evidence type="ECO:0000313" key="2">
    <source>
        <dbReference type="Proteomes" id="UP001499993"/>
    </source>
</evidence>
<dbReference type="RefSeq" id="WP_345556037.1">
    <property type="nucleotide sequence ID" value="NZ_BAABIK010000006.1"/>
</dbReference>
<accession>A0ABP9GBR1</accession>
<keyword evidence="2" id="KW-1185">Reference proteome</keyword>
<proteinExistence type="predicted"/>
<dbReference type="Proteomes" id="UP001499993">
    <property type="component" value="Unassembled WGS sequence"/>
</dbReference>
<evidence type="ECO:0000313" key="1">
    <source>
        <dbReference type="EMBL" id="GAA4935808.1"/>
    </source>
</evidence>
<reference evidence="2" key="1">
    <citation type="journal article" date="2019" name="Int. J. Syst. Evol. Microbiol.">
        <title>The Global Catalogue of Microorganisms (GCM) 10K type strain sequencing project: providing services to taxonomists for standard genome sequencing and annotation.</title>
        <authorList>
            <consortium name="The Broad Institute Genomics Platform"/>
            <consortium name="The Broad Institute Genome Sequencing Center for Infectious Disease"/>
            <person name="Wu L."/>
            <person name="Ma J."/>
        </authorList>
    </citation>
    <scope>NUCLEOTIDE SEQUENCE [LARGE SCALE GENOMIC DNA]</scope>
    <source>
        <strain evidence="2">JCM 18123</strain>
    </source>
</reference>
<gene>
    <name evidence="1" type="ORF">GCM10023224_15740</name>
</gene>